<evidence type="ECO:0000313" key="2">
    <source>
        <dbReference type="Proteomes" id="UP000887116"/>
    </source>
</evidence>
<evidence type="ECO:0000313" key="1">
    <source>
        <dbReference type="EMBL" id="GFQ87621.1"/>
    </source>
</evidence>
<protein>
    <submittedName>
        <fullName evidence="1">Uncharacterized protein</fullName>
    </submittedName>
</protein>
<name>A0A8X6KX81_TRICU</name>
<comment type="caution">
    <text evidence="1">The sequence shown here is derived from an EMBL/GenBank/DDBJ whole genome shotgun (WGS) entry which is preliminary data.</text>
</comment>
<organism evidence="1 2">
    <name type="scientific">Trichonephila clavata</name>
    <name type="common">Joro spider</name>
    <name type="synonym">Nephila clavata</name>
    <dbReference type="NCBI Taxonomy" id="2740835"/>
    <lineage>
        <taxon>Eukaryota</taxon>
        <taxon>Metazoa</taxon>
        <taxon>Ecdysozoa</taxon>
        <taxon>Arthropoda</taxon>
        <taxon>Chelicerata</taxon>
        <taxon>Arachnida</taxon>
        <taxon>Araneae</taxon>
        <taxon>Araneomorphae</taxon>
        <taxon>Entelegynae</taxon>
        <taxon>Araneoidea</taxon>
        <taxon>Nephilidae</taxon>
        <taxon>Trichonephila</taxon>
    </lineage>
</organism>
<dbReference type="EMBL" id="BMAO01033181">
    <property type="protein sequence ID" value="GFQ87621.1"/>
    <property type="molecule type" value="Genomic_DNA"/>
</dbReference>
<gene>
    <name evidence="1" type="ORF">TNCT_673511</name>
</gene>
<sequence>MELVFQQCMSLYSTIQCLQPVHGQQDTFAEQKMHPSTQQNSGLKLSMNILRTLTSNTGFHTTRRSLRPLVGRPYSFREQYREKSIVFTPRHRGFRFPAVQHTPCLFRLQSNASNLSMDLLRHFKTQWIPLRNKETAQGRSFEKVLILKQAHFLGSQCPDLISGGNLFGAILPRSHSLFNKAVFLICHWTTEDLFRITMQCFESLDTMELVFQQCMSLYSTIQCLQPVHGQQDTFAEQKMHPSTQQNSGLKLSMNILRTLTSNTGFHTTRRSLRPLVGRPYSFREQYREKSIVFTPPSPATVDFVFQQSSTRHVSLDYKAMLQTCQWTS</sequence>
<proteinExistence type="predicted"/>
<accession>A0A8X6KX81</accession>
<reference evidence="1" key="1">
    <citation type="submission" date="2020-07" db="EMBL/GenBank/DDBJ databases">
        <title>Multicomponent nature underlies the extraordinary mechanical properties of spider dragline silk.</title>
        <authorList>
            <person name="Kono N."/>
            <person name="Nakamura H."/>
            <person name="Mori M."/>
            <person name="Yoshida Y."/>
            <person name="Ohtoshi R."/>
            <person name="Malay A.D."/>
            <person name="Moran D.A.P."/>
            <person name="Tomita M."/>
            <person name="Numata K."/>
            <person name="Arakawa K."/>
        </authorList>
    </citation>
    <scope>NUCLEOTIDE SEQUENCE</scope>
</reference>
<dbReference type="Proteomes" id="UP000887116">
    <property type="component" value="Unassembled WGS sequence"/>
</dbReference>
<keyword evidence="2" id="KW-1185">Reference proteome</keyword>
<dbReference type="AlphaFoldDB" id="A0A8X6KX81"/>